<dbReference type="AlphaFoldDB" id="S3H7N9"/>
<proteinExistence type="predicted"/>
<dbReference type="HOGENOM" id="CLU_2181795_0_0_5"/>
<protein>
    <submittedName>
        <fullName evidence="1">Uncharacterized protein</fullName>
    </submittedName>
</protein>
<evidence type="ECO:0000313" key="1">
    <source>
        <dbReference type="EMBL" id="EPE94927.1"/>
    </source>
</evidence>
<comment type="caution">
    <text evidence="1">The sequence shown here is derived from an EMBL/GenBank/DDBJ whole genome shotgun (WGS) entry which is preliminary data.</text>
</comment>
<dbReference type="EMBL" id="AEYE02000035">
    <property type="protein sequence ID" value="EPE94927.1"/>
    <property type="molecule type" value="Genomic_DNA"/>
</dbReference>
<organism evidence="1 2">
    <name type="scientific">Rhizobium grahamii CCGE 502</name>
    <dbReference type="NCBI Taxonomy" id="990285"/>
    <lineage>
        <taxon>Bacteria</taxon>
        <taxon>Pseudomonadati</taxon>
        <taxon>Pseudomonadota</taxon>
        <taxon>Alphaproteobacteria</taxon>
        <taxon>Hyphomicrobiales</taxon>
        <taxon>Rhizobiaceae</taxon>
        <taxon>Rhizobium/Agrobacterium group</taxon>
        <taxon>Rhizobium</taxon>
    </lineage>
</organism>
<keyword evidence="1" id="KW-0614">Plasmid</keyword>
<name>S3H7N9_9HYPH</name>
<keyword evidence="2" id="KW-1185">Reference proteome</keyword>
<evidence type="ECO:0000313" key="2">
    <source>
        <dbReference type="Proteomes" id="UP000014411"/>
    </source>
</evidence>
<dbReference type="Proteomes" id="UP000014411">
    <property type="component" value="Unassembled WGS sequence"/>
</dbReference>
<gene>
    <name evidence="1" type="ORF">RGCCGE502_30533</name>
</gene>
<accession>S3H7N9</accession>
<reference evidence="1 2" key="1">
    <citation type="journal article" date="2012" name="J. Bacteriol.">
        <title>Genome sequence of Rhizobium grahamii CCGE502, a broad-host-range symbiont with low nodulation competitiveness in Phaseolus vulgaris.</title>
        <authorList>
            <person name="Althabegoiti M.J."/>
            <person name="Lozano L."/>
            <person name="Torres-Tejerizo G."/>
            <person name="Ormeno-Orrillo E."/>
            <person name="Rogel M.A."/>
            <person name="Gonzalez V."/>
            <person name="Martinez-Romero E."/>
        </authorList>
    </citation>
    <scope>NUCLEOTIDE SEQUENCE [LARGE SCALE GENOMIC DNA]</scope>
    <source>
        <strain evidence="1 2">CCGE 502</strain>
        <plasmid evidence="1">pRg502b</plasmid>
    </source>
</reference>
<sequence length="109" mass="12446">MVVVLRCQFNLIHLCVIGHIMAAGDAVFGAQDDLALLYQYRAKWFVAVCRRGYRGRNRLAQKRLPIFHEPPQELRGMIFPRIGGISMGRKSDPRSVIWIATTVIFCSKQ</sequence>
<geneLocation type="plasmid" evidence="1">
    <name>pRg502b</name>
</geneLocation>